<keyword evidence="3" id="KW-1185">Reference proteome</keyword>
<reference evidence="2 3" key="1">
    <citation type="submission" date="2023-12" db="EMBL/GenBank/DDBJ databases">
        <authorList>
            <person name="Easwaran N."/>
            <person name="Lazarus H.P.S."/>
        </authorList>
    </citation>
    <scope>NUCLEOTIDE SEQUENCE [LARGE SCALE GENOMIC DNA]</scope>
    <source>
        <strain evidence="2 3">VIT-2023</strain>
    </source>
</reference>
<accession>A0ABU8EJW3</accession>
<evidence type="ECO:0000313" key="2">
    <source>
        <dbReference type="EMBL" id="MEI4463221.1"/>
    </source>
</evidence>
<feature type="transmembrane region" description="Helical" evidence="1">
    <location>
        <begin position="28"/>
        <end position="48"/>
    </location>
</feature>
<dbReference type="RefSeq" id="WP_336449464.1">
    <property type="nucleotide sequence ID" value="NZ_JBAWKY010000003.1"/>
</dbReference>
<evidence type="ECO:0000256" key="1">
    <source>
        <dbReference type="SAM" id="Phobius"/>
    </source>
</evidence>
<name>A0ABU8EJW3_9BACL</name>
<dbReference type="EMBL" id="JBAWKY010000003">
    <property type="protein sequence ID" value="MEI4463221.1"/>
    <property type="molecule type" value="Genomic_DNA"/>
</dbReference>
<protein>
    <submittedName>
        <fullName evidence="2">Uncharacterized protein</fullName>
    </submittedName>
</protein>
<organism evidence="2 3">
    <name type="scientific">Exiguobacterium indicum</name>
    <dbReference type="NCBI Taxonomy" id="296995"/>
    <lineage>
        <taxon>Bacteria</taxon>
        <taxon>Bacillati</taxon>
        <taxon>Bacillota</taxon>
        <taxon>Bacilli</taxon>
        <taxon>Bacillales</taxon>
        <taxon>Bacillales Family XII. Incertae Sedis</taxon>
        <taxon>Exiguobacterium</taxon>
    </lineage>
</organism>
<keyword evidence="1" id="KW-1133">Transmembrane helix</keyword>
<keyword evidence="1" id="KW-0472">Membrane</keyword>
<comment type="caution">
    <text evidence="2">The sequence shown here is derived from an EMBL/GenBank/DDBJ whole genome shotgun (WGS) entry which is preliminary data.</text>
</comment>
<gene>
    <name evidence="2" type="ORF">SZL87_12335</name>
</gene>
<evidence type="ECO:0000313" key="3">
    <source>
        <dbReference type="Proteomes" id="UP001387110"/>
    </source>
</evidence>
<sequence length="55" mass="6375">MKHISLFLLLYTAVVVMTYIVSRFAPDLLIYMVYIAIASLIVITGYLLKRLLLKR</sequence>
<dbReference type="Proteomes" id="UP001387110">
    <property type="component" value="Unassembled WGS sequence"/>
</dbReference>
<keyword evidence="1" id="KW-0812">Transmembrane</keyword>
<proteinExistence type="predicted"/>